<evidence type="ECO:0000256" key="9">
    <source>
        <dbReference type="SAM" id="MobiDB-lite"/>
    </source>
</evidence>
<dbReference type="FunCoup" id="A0A7M7K5F0">
    <property type="interactions" value="532"/>
</dbReference>
<feature type="region of interest" description="Disordered" evidence="9">
    <location>
        <begin position="1144"/>
        <end position="1169"/>
    </location>
</feature>
<dbReference type="OrthoDB" id="258495at2759"/>
<dbReference type="CDD" id="cd12882">
    <property type="entry name" value="SPRY_RNF123"/>
    <property type="match status" value="1"/>
</dbReference>
<comment type="catalytic activity">
    <reaction evidence="1">
        <text>S-ubiquitinyl-[E2 ubiquitin-conjugating enzyme]-L-cysteine + [acceptor protein]-L-lysine = [E2 ubiquitin-conjugating enzyme]-L-cysteine + N(6)-ubiquitinyl-[acceptor protein]-L-lysine.</text>
        <dbReference type="EC" id="2.3.2.27"/>
    </reaction>
</comment>
<dbReference type="Proteomes" id="UP000594260">
    <property type="component" value="Unplaced"/>
</dbReference>
<keyword evidence="6" id="KW-0833">Ubl conjugation pathway</keyword>
<evidence type="ECO:0000256" key="4">
    <source>
        <dbReference type="ARBA" id="ARBA00022723"/>
    </source>
</evidence>
<dbReference type="InterPro" id="IPR001870">
    <property type="entry name" value="B30.2/SPRY"/>
</dbReference>
<dbReference type="GO" id="GO:0061630">
    <property type="term" value="F:ubiquitin protein ligase activity"/>
    <property type="evidence" value="ECO:0007669"/>
    <property type="project" value="UniProtKB-EC"/>
</dbReference>
<dbReference type="InterPro" id="IPR035773">
    <property type="entry name" value="SPRY_RNF123"/>
</dbReference>
<dbReference type="GO" id="GO:0008270">
    <property type="term" value="F:zinc ion binding"/>
    <property type="evidence" value="ECO:0007669"/>
    <property type="project" value="UniProtKB-KW"/>
</dbReference>
<dbReference type="InterPro" id="IPR043136">
    <property type="entry name" value="B30.2/SPRY_sf"/>
</dbReference>
<dbReference type="InterPro" id="IPR001841">
    <property type="entry name" value="Znf_RING"/>
</dbReference>
<dbReference type="SMART" id="SM00449">
    <property type="entry name" value="SPRY"/>
    <property type="match status" value="1"/>
</dbReference>
<evidence type="ECO:0000313" key="13">
    <source>
        <dbReference type="Proteomes" id="UP000594260"/>
    </source>
</evidence>
<dbReference type="SMART" id="SM00184">
    <property type="entry name" value="RING"/>
    <property type="match status" value="1"/>
</dbReference>
<evidence type="ECO:0000256" key="7">
    <source>
        <dbReference type="ARBA" id="ARBA00022833"/>
    </source>
</evidence>
<dbReference type="PROSITE" id="PS50089">
    <property type="entry name" value="ZF_RING_2"/>
    <property type="match status" value="1"/>
</dbReference>
<dbReference type="Pfam" id="PF00622">
    <property type="entry name" value="SPRY"/>
    <property type="match status" value="1"/>
</dbReference>
<keyword evidence="7" id="KW-0862">Zinc</keyword>
<protein>
    <recommendedName>
        <fullName evidence="2">RING-type E3 ubiquitin transferase</fullName>
        <ecNumber evidence="2">2.3.2.27</ecNumber>
    </recommendedName>
</protein>
<dbReference type="Pfam" id="PF13920">
    <property type="entry name" value="zf-C3HC4_3"/>
    <property type="match status" value="1"/>
</dbReference>
<evidence type="ECO:0000259" key="11">
    <source>
        <dbReference type="PROSITE" id="PS50188"/>
    </source>
</evidence>
<evidence type="ECO:0000256" key="5">
    <source>
        <dbReference type="ARBA" id="ARBA00022771"/>
    </source>
</evidence>
<reference evidence="12" key="1">
    <citation type="submission" date="2021-01" db="UniProtKB">
        <authorList>
            <consortium name="EnsemblMetazoa"/>
        </authorList>
    </citation>
    <scope>IDENTIFICATION</scope>
</reference>
<dbReference type="GO" id="GO:0005737">
    <property type="term" value="C:cytoplasm"/>
    <property type="evidence" value="ECO:0007669"/>
    <property type="project" value="TreeGrafter"/>
</dbReference>
<dbReference type="InterPro" id="IPR013083">
    <property type="entry name" value="Znf_RING/FYVE/PHD"/>
</dbReference>
<dbReference type="OMA" id="LCCFHRL"/>
<keyword evidence="3" id="KW-0808">Transferase</keyword>
<sequence>MQRTTGKGATLIEDAVFSKPRIFYTFNAMGDKQVPRWPWSPAQVPPHCTPWIDEMVHRVYQSTICNIPIEIPGDGLQSLTLPEVYTILERKLAVGGVPEDMDQGGIGGDLGNSQDNEAGRLGPKDVAFDINSNVGSLVISQDRLGVTSQSNFNTVKANCCVYRGRWQYEVSLGSKGVMQVGWATAKCEFNDEQGVGDTPDSFAFDGNRIRKWNVSNMKYGQAWLAGDVIGCCLDLDAGTVSFYRNGVSLGEAFRNIRRGPGYAYFPAVSLSFGENLVANFGSSRLRYPIEGYSPLVAIPDTSRAQLVTNLIYKVVSVYSDAERTTINQMSDDGAQILLRGSRSQALLVAAPVVEYFPLLVETPYVLEVTLLPLLERFLEEDPDQIVAFLSILWTLLEWQQIHQALEKLASVLISSYSFAASDVDYTQQKKVIRLFIHLLSHTYTRRYLMCKVLFEKGRFSTLMKVKPLDIQHLEEVVPQVWLEVALEEGGPCVYGSPAEEAVVKAAYFSSRDRIKSIVADVEGLQVELLATVTQDDDSCPPLGQTSRDKFLCEFEKLLKEHSLAHSATTLQSSLSTVAISYLHRLISIIRQCLPVVNPADGSELREHSLFVPLFHFLSEQWTPGEGTRVGGLFSSLRCTLQAELRQVLSSMASVRQPREDLPYHMSLPQVERTKANATVKVLKLIDSVVRLYTAVVHEQLEKAAALRDSMKDYMKAYRSTLESLARNKADDWARTKLECSRDVFREKLNEQARQMAWLSATMFSKEKQLDLYWLLQVVLHTLEEASKSGPCFGFVPDFYVEASVKLFNALSNFFPPTACLSDIPGHYNLQVRYSTFLASHFSDPRVVNSDLKDVLIQALAHHVCPPDTLRSLECMSSESSQAMVAALLRPYGRAWAHANWILVRLWKGCGFAFRYSIDPHLVDKKMSLLKPRVAPVLPPHPPPCPSVFFQNLISKYLDEHPANAVAFVESVLSQLNWAFSEFVSMLQEIQTAHNRPESLYRILIDSRHLKVCSTCFDLTVSLLRVVEMLANLSPSCLLKPSGSTASAMFLPRLIQTLSHILNRVCYGKGCFELVVSLDIVGLQNIGHFCIISAVAGILIALLLKGPKKNREMVLRQLFQEPSFIPQSIESFLGPSSSSSSSSSLSSSSSSAAAANNNSGSSGGGSNGASTSLSSVPSISSLTGISSSSSKLSHHYPTNHTSSAVASLSRSKSNITTGTAVSGHADASTFSLANYGDVKEEEIDQVRQLIQLIKKSFATGEESSQHNPLGLYRHQSVDEDSDSVCTICYAAAKSAVFRPCGHESCRECIQLHLVHQRECFYCKAPIKSVEATPPVEVPPAPPAPPAQGPHAD</sequence>
<keyword evidence="4" id="KW-0479">Metal-binding</keyword>
<dbReference type="EC" id="2.3.2.27" evidence="2"/>
<keyword evidence="5 8" id="KW-0863">Zinc-finger</keyword>
<feature type="domain" description="RING-type" evidence="10">
    <location>
        <begin position="1284"/>
        <end position="1322"/>
    </location>
</feature>
<dbReference type="GO" id="GO:0051603">
    <property type="term" value="P:proteolysis involved in protein catabolic process"/>
    <property type="evidence" value="ECO:0007669"/>
    <property type="project" value="TreeGrafter"/>
</dbReference>
<dbReference type="RefSeq" id="XP_022660687.1">
    <property type="nucleotide sequence ID" value="XM_022804952.1"/>
</dbReference>
<evidence type="ECO:0000256" key="2">
    <source>
        <dbReference type="ARBA" id="ARBA00012483"/>
    </source>
</evidence>
<evidence type="ECO:0000313" key="12">
    <source>
        <dbReference type="EnsemblMetazoa" id="XP_022660687"/>
    </source>
</evidence>
<accession>A0A7M7K5F0</accession>
<dbReference type="Gene3D" id="3.30.40.10">
    <property type="entry name" value="Zinc/RING finger domain, C3HC4 (zinc finger)"/>
    <property type="match status" value="1"/>
</dbReference>
<evidence type="ECO:0000256" key="1">
    <source>
        <dbReference type="ARBA" id="ARBA00000900"/>
    </source>
</evidence>
<dbReference type="PANTHER" id="PTHR13363:SF5">
    <property type="entry name" value="E3 UBIQUITIN-PROTEIN LIGASE RNF123"/>
    <property type="match status" value="1"/>
</dbReference>
<dbReference type="PANTHER" id="PTHR13363">
    <property type="entry name" value="RING FINGER AND SRY DOMAIN-CONTAINING"/>
    <property type="match status" value="1"/>
</dbReference>
<dbReference type="SUPFAM" id="SSF49899">
    <property type="entry name" value="Concanavalin A-like lectins/glucanases"/>
    <property type="match status" value="1"/>
</dbReference>
<dbReference type="Gene3D" id="2.60.120.920">
    <property type="match status" value="1"/>
</dbReference>
<dbReference type="InterPro" id="IPR003877">
    <property type="entry name" value="SPRY_dom"/>
</dbReference>
<evidence type="ECO:0000256" key="8">
    <source>
        <dbReference type="PROSITE-ProRule" id="PRU00175"/>
    </source>
</evidence>
<evidence type="ECO:0000256" key="3">
    <source>
        <dbReference type="ARBA" id="ARBA00022679"/>
    </source>
</evidence>
<name>A0A7M7K5F0_VARDE</name>
<dbReference type="Pfam" id="PF25576">
    <property type="entry name" value="TPR_RNF123"/>
    <property type="match status" value="1"/>
</dbReference>
<dbReference type="InParanoid" id="A0A7M7K5F0"/>
<feature type="domain" description="B30.2/SPRY" evidence="11">
    <location>
        <begin position="106"/>
        <end position="285"/>
    </location>
</feature>
<dbReference type="SUPFAM" id="SSF57850">
    <property type="entry name" value="RING/U-box"/>
    <property type="match status" value="1"/>
</dbReference>
<evidence type="ECO:0000256" key="6">
    <source>
        <dbReference type="ARBA" id="ARBA00022786"/>
    </source>
</evidence>
<evidence type="ECO:0000259" key="10">
    <source>
        <dbReference type="PROSITE" id="PS50089"/>
    </source>
</evidence>
<dbReference type="GeneID" id="111250159"/>
<organism evidence="12 13">
    <name type="scientific">Varroa destructor</name>
    <name type="common">Honeybee mite</name>
    <dbReference type="NCBI Taxonomy" id="109461"/>
    <lineage>
        <taxon>Eukaryota</taxon>
        <taxon>Metazoa</taxon>
        <taxon>Ecdysozoa</taxon>
        <taxon>Arthropoda</taxon>
        <taxon>Chelicerata</taxon>
        <taxon>Arachnida</taxon>
        <taxon>Acari</taxon>
        <taxon>Parasitiformes</taxon>
        <taxon>Mesostigmata</taxon>
        <taxon>Gamasina</taxon>
        <taxon>Dermanyssoidea</taxon>
        <taxon>Varroidae</taxon>
        <taxon>Varroa</taxon>
    </lineage>
</organism>
<dbReference type="PROSITE" id="PS50188">
    <property type="entry name" value="B302_SPRY"/>
    <property type="match status" value="1"/>
</dbReference>
<dbReference type="InterPro" id="IPR057987">
    <property type="entry name" value="TPR_RNF123/RKP"/>
</dbReference>
<proteinExistence type="predicted"/>
<feature type="compositionally biased region" description="Pro residues" evidence="9">
    <location>
        <begin position="1334"/>
        <end position="1351"/>
    </location>
</feature>
<dbReference type="InterPro" id="IPR013320">
    <property type="entry name" value="ConA-like_dom_sf"/>
</dbReference>
<dbReference type="InterPro" id="IPR045129">
    <property type="entry name" value="RNF123/RKP/RSPRY1"/>
</dbReference>
<dbReference type="CDD" id="cd16541">
    <property type="entry name" value="RING-HC_RNF123"/>
    <property type="match status" value="1"/>
</dbReference>
<dbReference type="KEGG" id="vde:111250159"/>
<feature type="compositionally biased region" description="Low complexity" evidence="9">
    <location>
        <begin position="1144"/>
        <end position="1159"/>
    </location>
</feature>
<keyword evidence="13" id="KW-1185">Reference proteome</keyword>
<dbReference type="EnsemblMetazoa" id="XM_022804952">
    <property type="protein sequence ID" value="XP_022660687"/>
    <property type="gene ID" value="LOC111250159"/>
</dbReference>
<feature type="region of interest" description="Disordered" evidence="9">
    <location>
        <begin position="1331"/>
        <end position="1351"/>
    </location>
</feature>